<comment type="caution">
    <text evidence="2">The sequence shown here is derived from an EMBL/GenBank/DDBJ whole genome shotgun (WGS) entry which is preliminary data.</text>
</comment>
<name>A0AAW0BNF2_9AGAR</name>
<gene>
    <name evidence="2" type="ORF">VNI00_014953</name>
</gene>
<evidence type="ECO:0000313" key="3">
    <source>
        <dbReference type="Proteomes" id="UP001383192"/>
    </source>
</evidence>
<organism evidence="2 3">
    <name type="scientific">Paramarasmius palmivorus</name>
    <dbReference type="NCBI Taxonomy" id="297713"/>
    <lineage>
        <taxon>Eukaryota</taxon>
        <taxon>Fungi</taxon>
        <taxon>Dikarya</taxon>
        <taxon>Basidiomycota</taxon>
        <taxon>Agaricomycotina</taxon>
        <taxon>Agaricomycetes</taxon>
        <taxon>Agaricomycetidae</taxon>
        <taxon>Agaricales</taxon>
        <taxon>Marasmiineae</taxon>
        <taxon>Marasmiaceae</taxon>
        <taxon>Paramarasmius</taxon>
    </lineage>
</organism>
<dbReference type="EMBL" id="JAYKXP010000090">
    <property type="protein sequence ID" value="KAK7028138.1"/>
    <property type="molecule type" value="Genomic_DNA"/>
</dbReference>
<keyword evidence="3" id="KW-1185">Reference proteome</keyword>
<sequence length="207" mass="23595">MSYEPQILTDPSSWASSSDELEHNAKLDSDEESEVRLAYDDEFYDASPYMKPLRPYYIPGPGEPKIELPAPPDSEKWRPFWEDLSKVDLSRDLHEHYAGFDVYVRPYDEPGWPEELKWHSMSKRFIVKVMSNGQPAPTPYPIGIFDDCGPILPVSGHHIFILQSGRSYIVKYMPNGHTICTFGGRPVVEYLPFVSGGGEIRHRSSGM</sequence>
<reference evidence="2 3" key="1">
    <citation type="submission" date="2024-01" db="EMBL/GenBank/DDBJ databases">
        <title>A draft genome for a cacao thread blight-causing isolate of Paramarasmius palmivorus.</title>
        <authorList>
            <person name="Baruah I.K."/>
            <person name="Bukari Y."/>
            <person name="Amoako-Attah I."/>
            <person name="Meinhardt L.W."/>
            <person name="Bailey B.A."/>
            <person name="Cohen S.P."/>
        </authorList>
    </citation>
    <scope>NUCLEOTIDE SEQUENCE [LARGE SCALE GENOMIC DNA]</scope>
    <source>
        <strain evidence="2 3">GH-12</strain>
    </source>
</reference>
<feature type="compositionally biased region" description="Polar residues" evidence="1">
    <location>
        <begin position="9"/>
        <end position="18"/>
    </location>
</feature>
<feature type="compositionally biased region" description="Basic and acidic residues" evidence="1">
    <location>
        <begin position="20"/>
        <end position="32"/>
    </location>
</feature>
<proteinExistence type="predicted"/>
<accession>A0AAW0BNF2</accession>
<dbReference type="Proteomes" id="UP001383192">
    <property type="component" value="Unassembled WGS sequence"/>
</dbReference>
<feature type="region of interest" description="Disordered" evidence="1">
    <location>
        <begin position="1"/>
        <end position="32"/>
    </location>
</feature>
<evidence type="ECO:0000313" key="2">
    <source>
        <dbReference type="EMBL" id="KAK7028138.1"/>
    </source>
</evidence>
<evidence type="ECO:0000256" key="1">
    <source>
        <dbReference type="SAM" id="MobiDB-lite"/>
    </source>
</evidence>
<protein>
    <submittedName>
        <fullName evidence="2">Uncharacterized protein</fullName>
    </submittedName>
</protein>
<dbReference type="AlphaFoldDB" id="A0AAW0BNF2"/>